<evidence type="ECO:0000313" key="2">
    <source>
        <dbReference type="Proteomes" id="UP000426772"/>
    </source>
</evidence>
<reference evidence="1 2" key="1">
    <citation type="submission" date="2018-10" db="EMBL/GenBank/DDBJ databases">
        <title>Draft genome sequence of Pantoea vagans isolated from corpses of the sugarcane aphid Melanaphis sacchari Zehntner.</title>
        <authorList>
            <person name="Toledo E."/>
            <person name="Pena G."/>
            <person name="Lozano L."/>
        </authorList>
    </citation>
    <scope>NUCLEOTIDE SEQUENCE [LARGE SCALE GENOMIC DNA]</scope>
    <source>
        <strain evidence="1 2">ET-90</strain>
    </source>
</reference>
<evidence type="ECO:0000313" key="1">
    <source>
        <dbReference type="EMBL" id="TXL78993.1"/>
    </source>
</evidence>
<dbReference type="InterPro" id="IPR008712">
    <property type="entry name" value="NinF"/>
</dbReference>
<proteinExistence type="predicted"/>
<comment type="caution">
    <text evidence="1">The sequence shown here is derived from an EMBL/GenBank/DDBJ whole genome shotgun (WGS) entry which is preliminary data.</text>
</comment>
<accession>A0ABY3LH17</accession>
<protein>
    <submittedName>
        <fullName evidence="1">Protein ninF</fullName>
    </submittedName>
</protein>
<dbReference type="Pfam" id="PF05810">
    <property type="entry name" value="NinF"/>
    <property type="match status" value="1"/>
</dbReference>
<keyword evidence="2" id="KW-1185">Reference proteome</keyword>
<sequence>MPHVDIPAINCAGCGIPLATDETYACVRCCAGWMQDDNIRMHGGGDEESPAKM</sequence>
<dbReference type="EMBL" id="RCNL01000003">
    <property type="protein sequence ID" value="TXL78993.1"/>
    <property type="molecule type" value="Genomic_DNA"/>
</dbReference>
<organism evidence="1 2">
    <name type="scientific">Pantoea vagans</name>
    <dbReference type="NCBI Taxonomy" id="470934"/>
    <lineage>
        <taxon>Bacteria</taxon>
        <taxon>Pseudomonadati</taxon>
        <taxon>Pseudomonadota</taxon>
        <taxon>Gammaproteobacteria</taxon>
        <taxon>Enterobacterales</taxon>
        <taxon>Erwiniaceae</taxon>
        <taxon>Pantoea</taxon>
    </lineage>
</organism>
<name>A0ABY3LH17_9GAMM</name>
<dbReference type="Proteomes" id="UP000426772">
    <property type="component" value="Unassembled WGS sequence"/>
</dbReference>
<dbReference type="RefSeq" id="WP_430736502.1">
    <property type="nucleotide sequence ID" value="NZ_RCNL01000003.1"/>
</dbReference>
<gene>
    <name evidence="1" type="ORF">D9O29_08765</name>
</gene>